<dbReference type="OrthoDB" id="8432779at2"/>
<reference evidence="3 4" key="1">
    <citation type="submission" date="2018-10" db="EMBL/GenBank/DDBJ databases">
        <title>Genome sequencing of Mucilaginibacter sp. HYN0043.</title>
        <authorList>
            <person name="Kim M."/>
            <person name="Yi H."/>
        </authorList>
    </citation>
    <scope>NUCLEOTIDE SEQUENCE [LARGE SCALE GENOMIC DNA]</scope>
    <source>
        <strain evidence="3 4">HYN0043</strain>
    </source>
</reference>
<accession>A0A494VIP6</accession>
<dbReference type="KEGG" id="muh:HYN43_005545"/>
<dbReference type="PANTHER" id="PTHR36842">
    <property type="entry name" value="PROTEIN TOLB HOMOLOG"/>
    <property type="match status" value="1"/>
</dbReference>
<evidence type="ECO:0000313" key="3">
    <source>
        <dbReference type="EMBL" id="AYL94796.1"/>
    </source>
</evidence>
<evidence type="ECO:0000256" key="2">
    <source>
        <dbReference type="SAM" id="SignalP"/>
    </source>
</evidence>
<dbReference type="InterPro" id="IPR011659">
    <property type="entry name" value="WD40"/>
</dbReference>
<evidence type="ECO:0000313" key="4">
    <source>
        <dbReference type="Proteomes" id="UP000270046"/>
    </source>
</evidence>
<name>A0A494VIP6_9SPHI</name>
<protein>
    <submittedName>
        <fullName evidence="3">Biopolymer transporter TolR</fullName>
    </submittedName>
</protein>
<dbReference type="Gene3D" id="2.120.10.30">
    <property type="entry name" value="TolB, C-terminal domain"/>
    <property type="match status" value="1"/>
</dbReference>
<evidence type="ECO:0000256" key="1">
    <source>
        <dbReference type="ARBA" id="ARBA00009820"/>
    </source>
</evidence>
<proteinExistence type="inferred from homology"/>
<dbReference type="Gene3D" id="2.60.120.200">
    <property type="match status" value="1"/>
</dbReference>
<dbReference type="Pfam" id="PF07676">
    <property type="entry name" value="PD40"/>
    <property type="match status" value="4"/>
</dbReference>
<feature type="signal peptide" evidence="2">
    <location>
        <begin position="1"/>
        <end position="24"/>
    </location>
</feature>
<keyword evidence="2" id="KW-0732">Signal</keyword>
<dbReference type="RefSeq" id="WP_119408505.1">
    <property type="nucleotide sequence ID" value="NZ_CP032869.1"/>
</dbReference>
<dbReference type="AlphaFoldDB" id="A0A494VIP6"/>
<dbReference type="PANTHER" id="PTHR36842:SF1">
    <property type="entry name" value="PROTEIN TOLB"/>
    <property type="match status" value="1"/>
</dbReference>
<dbReference type="InterPro" id="IPR011042">
    <property type="entry name" value="6-blade_b-propeller_TolB-like"/>
</dbReference>
<dbReference type="EMBL" id="CP032869">
    <property type="protein sequence ID" value="AYL94796.1"/>
    <property type="molecule type" value="Genomic_DNA"/>
</dbReference>
<organism evidence="3 4">
    <name type="scientific">Mucilaginibacter celer</name>
    <dbReference type="NCBI Taxonomy" id="2305508"/>
    <lineage>
        <taxon>Bacteria</taxon>
        <taxon>Pseudomonadati</taxon>
        <taxon>Bacteroidota</taxon>
        <taxon>Sphingobacteriia</taxon>
        <taxon>Sphingobacteriales</taxon>
        <taxon>Sphingobacteriaceae</taxon>
        <taxon>Mucilaginibacter</taxon>
    </lineage>
</organism>
<comment type="similarity">
    <text evidence="1">Belongs to the TolB family.</text>
</comment>
<sequence length="509" mass="55871">MRAKLLSIVLCMACLALYVREVKAQGPGIFDGQTDVGTVKHAGSGVYDAKTQQYTLTGSGQNIWATHDDFHFVWRKIKGDFILRTNAAFIGKGVELHRKVGLMVRTTLDSNSKHINAVVHGDGLTSLQYRKTISGVTEEKKASITAADVIQLERKGNTYTMSVARKGDLFVNEEVTDLDLGDDVYVGIFICSHNADVTEKAVFNNVRIVTPAPATLVPYKQYLGSAIELLDLESQNATVIYQSPKSLQAPNWMVDGKSLIYNSEGSLYKFDLKSHTPTVLNTNPAKNNNNDHVLSFDGKMLTISSGDGGPSIGYTVSSAGGEAIKVTQTGKGASYMHGWSPDGKYLVFCGERNKEYDVYRIPSTGGPEERLTTTPGLDDGPEYSPDGKYIYFNSVRSGLMQIWRMKADGSEQTQLTNDDYNNWFPHVSPDGKWIVYITFLKSEVAPGDHPFYKHVYLRVMPVGGGPSKVVAYLYGGQGTINTPSWAPDSKHLAFVSNSDLLFPVFPVAK</sequence>
<dbReference type="SUPFAM" id="SSF82171">
    <property type="entry name" value="DPP6 N-terminal domain-like"/>
    <property type="match status" value="1"/>
</dbReference>
<dbReference type="Proteomes" id="UP000270046">
    <property type="component" value="Chromosome"/>
</dbReference>
<gene>
    <name evidence="3" type="ORF">HYN43_005545</name>
</gene>
<feature type="chain" id="PRO_5019827409" evidence="2">
    <location>
        <begin position="25"/>
        <end position="509"/>
    </location>
</feature>
<keyword evidence="4" id="KW-1185">Reference proteome</keyword>